<protein>
    <submittedName>
        <fullName evidence="1">Uncharacterized protein</fullName>
    </submittedName>
</protein>
<evidence type="ECO:0000313" key="2">
    <source>
        <dbReference type="Proteomes" id="UP000314294"/>
    </source>
</evidence>
<reference evidence="1 2" key="1">
    <citation type="submission" date="2019-03" db="EMBL/GenBank/DDBJ databases">
        <title>First draft genome of Liparis tanakae, snailfish: a comprehensive survey of snailfish specific genes.</title>
        <authorList>
            <person name="Kim W."/>
            <person name="Song I."/>
            <person name="Jeong J.-H."/>
            <person name="Kim D."/>
            <person name="Kim S."/>
            <person name="Ryu S."/>
            <person name="Song J.Y."/>
            <person name="Lee S.K."/>
        </authorList>
    </citation>
    <scope>NUCLEOTIDE SEQUENCE [LARGE SCALE GENOMIC DNA]</scope>
    <source>
        <tissue evidence="1">Muscle</tissue>
    </source>
</reference>
<gene>
    <name evidence="1" type="ORF">EYF80_031076</name>
</gene>
<organism evidence="1 2">
    <name type="scientific">Liparis tanakae</name>
    <name type="common">Tanaka's snailfish</name>
    <dbReference type="NCBI Taxonomy" id="230148"/>
    <lineage>
        <taxon>Eukaryota</taxon>
        <taxon>Metazoa</taxon>
        <taxon>Chordata</taxon>
        <taxon>Craniata</taxon>
        <taxon>Vertebrata</taxon>
        <taxon>Euteleostomi</taxon>
        <taxon>Actinopterygii</taxon>
        <taxon>Neopterygii</taxon>
        <taxon>Teleostei</taxon>
        <taxon>Neoteleostei</taxon>
        <taxon>Acanthomorphata</taxon>
        <taxon>Eupercaria</taxon>
        <taxon>Perciformes</taxon>
        <taxon>Cottioidei</taxon>
        <taxon>Cottales</taxon>
        <taxon>Liparidae</taxon>
        <taxon>Liparis</taxon>
    </lineage>
</organism>
<keyword evidence="2" id="KW-1185">Reference proteome</keyword>
<dbReference type="EMBL" id="SRLO01000373">
    <property type="protein sequence ID" value="TNN58662.1"/>
    <property type="molecule type" value="Genomic_DNA"/>
</dbReference>
<name>A0A4Z2H187_9TELE</name>
<proteinExistence type="predicted"/>
<comment type="caution">
    <text evidence="1">The sequence shown here is derived from an EMBL/GenBank/DDBJ whole genome shotgun (WGS) entry which is preliminary data.</text>
</comment>
<evidence type="ECO:0000313" key="1">
    <source>
        <dbReference type="EMBL" id="TNN58662.1"/>
    </source>
</evidence>
<dbReference type="AlphaFoldDB" id="A0A4Z2H187"/>
<sequence>MAEGVHGKRHAVCRDQSAHRSSCSLLLSASTQSVYLLLDPSRTVRSSSLLTGQRGLPETCTAPVQDAQALVQLLLHRLSHVVVHLAGLQQLLEGPAQLVQLPPLQRPEPPALPDLLPELGQLPGLRLHQGVQSVESEKTKKVRIQRAPFVSLVLTLLFLPQLPTSVAPISGMVPPRRPLSILGGVGSELAGERVPPQETLHLEDELGLGFQLRLQLPDLSLELQRVLRNAVLVVDLQAFQTDLETDESIRGIQIAV</sequence>
<dbReference type="Proteomes" id="UP000314294">
    <property type="component" value="Unassembled WGS sequence"/>
</dbReference>
<accession>A0A4Z2H187</accession>